<proteinExistence type="predicted"/>
<dbReference type="EMBL" id="CP020867">
    <property type="protein sequence ID" value="ARJ57127.1"/>
    <property type="molecule type" value="Genomic_DNA"/>
</dbReference>
<keyword evidence="1" id="KW-1133">Transmembrane helix</keyword>
<dbReference type="Proteomes" id="UP000192902">
    <property type="component" value="Chromosome"/>
</dbReference>
<evidence type="ECO:0000313" key="3">
    <source>
        <dbReference type="Proteomes" id="UP000192902"/>
    </source>
</evidence>
<evidence type="ECO:0000313" key="2">
    <source>
        <dbReference type="EMBL" id="ARJ57127.1"/>
    </source>
</evidence>
<accession>A0A1W6BYG7</accession>
<gene>
    <name evidence="2" type="ORF">CCUN_1544</name>
</gene>
<dbReference type="STRING" id="1121267.CCUN_1544"/>
<keyword evidence="1" id="KW-0472">Membrane</keyword>
<dbReference type="AlphaFoldDB" id="A0A1W6BYG7"/>
<keyword evidence="1" id="KW-0812">Transmembrane</keyword>
<reference evidence="2 3" key="1">
    <citation type="submission" date="2017-04" db="EMBL/GenBank/DDBJ databases">
        <title>Complete genome sequence of the Campylobacter cuniculorum type strain LMG24588.</title>
        <authorList>
            <person name="Miller W.G."/>
            <person name="Yee E."/>
            <person name="Revez J."/>
            <person name="Bono J.L."/>
            <person name="Rossi M."/>
        </authorList>
    </citation>
    <scope>NUCLEOTIDE SEQUENCE [LARGE SCALE GENOMIC DNA]</scope>
    <source>
        <strain evidence="2 3">LMG 24588</strain>
    </source>
</reference>
<dbReference type="KEGG" id="ccun:CCUN_1544"/>
<feature type="transmembrane region" description="Helical" evidence="1">
    <location>
        <begin position="32"/>
        <end position="54"/>
    </location>
</feature>
<name>A0A1W6BYG7_9BACT</name>
<protein>
    <submittedName>
        <fullName evidence="2">Uncharacterized protein</fullName>
    </submittedName>
</protein>
<organism evidence="2 3">
    <name type="scientific">Campylobacter cuniculorum DSM 23162 = LMG 24588</name>
    <dbReference type="NCBI Taxonomy" id="1121267"/>
    <lineage>
        <taxon>Bacteria</taxon>
        <taxon>Pseudomonadati</taxon>
        <taxon>Campylobacterota</taxon>
        <taxon>Epsilonproteobacteria</taxon>
        <taxon>Campylobacterales</taxon>
        <taxon>Campylobacteraceae</taxon>
        <taxon>Campylobacter</taxon>
    </lineage>
</organism>
<evidence type="ECO:0000256" key="1">
    <source>
        <dbReference type="SAM" id="Phobius"/>
    </source>
</evidence>
<sequence>MERVLNMKFLNKQRFKNYRDKYRDKFLENIKICFKIFICLCLVKLLIFALTYYFEE</sequence>